<dbReference type="VEuPathDB" id="FungiDB:NEUTE1DRAFT_108260"/>
<evidence type="ECO:0000313" key="1">
    <source>
        <dbReference type="EMBL" id="EGO58657.1"/>
    </source>
</evidence>
<proteinExistence type="predicted"/>
<sequence length="113" mass="12718">MADVTIESPPPPNDAITALDDWINNNSDRDGSLRNLTADRQLAPQSLEHNPRFVALANTARCLSRYTIDGLPNKIFFNHIRYKYAVNSSNGLSQDRSIYNPLDRLPSKSFQLS</sequence>
<gene>
    <name evidence="1" type="ORF">NEUTE1DRAFT_108260</name>
</gene>
<dbReference type="RefSeq" id="XP_009848994.1">
    <property type="nucleotide sequence ID" value="XM_009850692.1"/>
</dbReference>
<keyword evidence="2" id="KW-1185">Reference proteome</keyword>
<dbReference type="AlphaFoldDB" id="F8MGN5"/>
<dbReference type="Proteomes" id="UP000008065">
    <property type="component" value="Unassembled WGS sequence"/>
</dbReference>
<reference evidence="2" key="1">
    <citation type="journal article" date="2011" name="Genetics">
        <title>Massive changes in genome architecture accompany the transition to self-fertility in the filamentous fungus Neurospora tetrasperma.</title>
        <authorList>
            <person name="Ellison C.E."/>
            <person name="Stajich J.E."/>
            <person name="Jacobson D.J."/>
            <person name="Natvig D.O."/>
            <person name="Lapidus A."/>
            <person name="Foster B."/>
            <person name="Aerts A."/>
            <person name="Riley R."/>
            <person name="Lindquist E.A."/>
            <person name="Grigoriev I.V."/>
            <person name="Taylor J.W."/>
        </authorList>
    </citation>
    <scope>NUCLEOTIDE SEQUENCE [LARGE SCALE GENOMIC DNA]</scope>
    <source>
        <strain evidence="2">FGSC 2508 / P0657</strain>
    </source>
</reference>
<accession>F8MGN5</accession>
<name>F8MGN5_NEUT8</name>
<dbReference type="KEGG" id="nte:NEUTE1DRAFT108260"/>
<organism evidence="1 2">
    <name type="scientific">Neurospora tetrasperma (strain FGSC 2508 / ATCC MYA-4615 / P0657)</name>
    <dbReference type="NCBI Taxonomy" id="510951"/>
    <lineage>
        <taxon>Eukaryota</taxon>
        <taxon>Fungi</taxon>
        <taxon>Dikarya</taxon>
        <taxon>Ascomycota</taxon>
        <taxon>Pezizomycotina</taxon>
        <taxon>Sordariomycetes</taxon>
        <taxon>Sordariomycetidae</taxon>
        <taxon>Sordariales</taxon>
        <taxon>Sordariaceae</taxon>
        <taxon>Neurospora</taxon>
    </lineage>
</organism>
<protein>
    <submittedName>
        <fullName evidence="1">Uncharacterized protein</fullName>
    </submittedName>
</protein>
<dbReference type="HOGENOM" id="CLU_2134199_0_0_1"/>
<dbReference type="GeneID" id="20822395"/>
<evidence type="ECO:0000313" key="2">
    <source>
        <dbReference type="Proteomes" id="UP000008065"/>
    </source>
</evidence>
<dbReference type="EMBL" id="GL891303">
    <property type="protein sequence ID" value="EGO58657.1"/>
    <property type="molecule type" value="Genomic_DNA"/>
</dbReference>